<comment type="subcellular location">
    <subcellularLocation>
        <location evidence="1">Membrane</location>
        <topology evidence="1">Multi-pass membrane protein</topology>
    </subcellularLocation>
</comment>
<name>A0ABR0X2S6_REHGL</name>
<dbReference type="InterPro" id="IPR009637">
    <property type="entry name" value="GPR107/GPR108-like"/>
</dbReference>
<keyword evidence="10" id="KW-1185">Reference proteome</keyword>
<proteinExistence type="predicted"/>
<evidence type="ECO:0000256" key="4">
    <source>
        <dbReference type="ARBA" id="ARBA00022989"/>
    </source>
</evidence>
<accession>A0ABR0X2S6</accession>
<keyword evidence="5 6" id="KW-0472">Membrane</keyword>
<feature type="domain" description="GOST seven transmembrane" evidence="8">
    <location>
        <begin position="207"/>
        <end position="410"/>
    </location>
</feature>
<feature type="chain" id="PRO_5045123410" description="GOST seven transmembrane domain-containing protein" evidence="7">
    <location>
        <begin position="17"/>
        <end position="429"/>
    </location>
</feature>
<dbReference type="InterPro" id="IPR053937">
    <property type="entry name" value="GOST_TM"/>
</dbReference>
<evidence type="ECO:0000313" key="9">
    <source>
        <dbReference type="EMBL" id="KAK6153558.1"/>
    </source>
</evidence>
<comment type="caution">
    <text evidence="9">The sequence shown here is derived from an EMBL/GenBank/DDBJ whole genome shotgun (WGS) entry which is preliminary data.</text>
</comment>
<dbReference type="Proteomes" id="UP001318860">
    <property type="component" value="Unassembled WGS sequence"/>
</dbReference>
<feature type="transmembrane region" description="Helical" evidence="6">
    <location>
        <begin position="211"/>
        <end position="228"/>
    </location>
</feature>
<evidence type="ECO:0000256" key="2">
    <source>
        <dbReference type="ARBA" id="ARBA00022692"/>
    </source>
</evidence>
<gene>
    <name evidence="9" type="ORF">DH2020_013197</name>
</gene>
<feature type="transmembrane region" description="Helical" evidence="6">
    <location>
        <begin position="240"/>
        <end position="260"/>
    </location>
</feature>
<evidence type="ECO:0000256" key="7">
    <source>
        <dbReference type="SAM" id="SignalP"/>
    </source>
</evidence>
<reference evidence="9 10" key="1">
    <citation type="journal article" date="2021" name="Comput. Struct. Biotechnol. J.">
        <title>De novo genome assembly of the potent medicinal plant Rehmannia glutinosa using nanopore technology.</title>
        <authorList>
            <person name="Ma L."/>
            <person name="Dong C."/>
            <person name="Song C."/>
            <person name="Wang X."/>
            <person name="Zheng X."/>
            <person name="Niu Y."/>
            <person name="Chen S."/>
            <person name="Feng W."/>
        </authorList>
    </citation>
    <scope>NUCLEOTIDE SEQUENCE [LARGE SCALE GENOMIC DNA]</scope>
    <source>
        <strain evidence="9">DH-2019</strain>
    </source>
</reference>
<evidence type="ECO:0000256" key="5">
    <source>
        <dbReference type="ARBA" id="ARBA00023136"/>
    </source>
</evidence>
<organism evidence="9 10">
    <name type="scientific">Rehmannia glutinosa</name>
    <name type="common">Chinese foxglove</name>
    <dbReference type="NCBI Taxonomy" id="99300"/>
    <lineage>
        <taxon>Eukaryota</taxon>
        <taxon>Viridiplantae</taxon>
        <taxon>Streptophyta</taxon>
        <taxon>Embryophyta</taxon>
        <taxon>Tracheophyta</taxon>
        <taxon>Spermatophyta</taxon>
        <taxon>Magnoliopsida</taxon>
        <taxon>eudicotyledons</taxon>
        <taxon>Gunneridae</taxon>
        <taxon>Pentapetalae</taxon>
        <taxon>asterids</taxon>
        <taxon>lamiids</taxon>
        <taxon>Lamiales</taxon>
        <taxon>Orobanchaceae</taxon>
        <taxon>Rehmannieae</taxon>
        <taxon>Rehmannia</taxon>
    </lineage>
</organism>
<dbReference type="EMBL" id="JABTTQ020000006">
    <property type="protein sequence ID" value="KAK6153558.1"/>
    <property type="molecule type" value="Genomic_DNA"/>
</dbReference>
<evidence type="ECO:0000256" key="1">
    <source>
        <dbReference type="ARBA" id="ARBA00004141"/>
    </source>
</evidence>
<feature type="transmembrane region" description="Helical" evidence="6">
    <location>
        <begin position="311"/>
        <end position="329"/>
    </location>
</feature>
<feature type="signal peptide" evidence="7">
    <location>
        <begin position="1"/>
        <end position="16"/>
    </location>
</feature>
<evidence type="ECO:0000313" key="10">
    <source>
        <dbReference type="Proteomes" id="UP001318860"/>
    </source>
</evidence>
<evidence type="ECO:0000259" key="8">
    <source>
        <dbReference type="Pfam" id="PF06814"/>
    </source>
</evidence>
<evidence type="ECO:0000256" key="6">
    <source>
        <dbReference type="SAM" id="Phobius"/>
    </source>
</evidence>
<keyword evidence="3 7" id="KW-0732">Signal</keyword>
<sequence length="429" mass="47473">MLRLSSVITILPLAAALLLCALRIEASVHEYAGEKFVGKGNAFVVHGGSEGIYSSAPGLNESSPGDSFIRFEKITFRRPLELSNFSSGSVHAIVFEVDDRENIGGSAYGGQRALCCTGDLAKLGVCKEGQIIYRPSTNNPGWPQVHGASFDIDTTETTLQARSIQITKTGMYNLYFIHCDPKLKEVFVDGKTVWKNPTGYLPGRMAPLMKFYGFMSLAFVLLGIFWFSQYARFWREVLPLQNCITLVITLGMFEMAFWYFDYAEFNETGVRPTGITVWAVTFGTVKRTVSRLILLIVSMGYGVVRPTLGGLTSKVVLLGGTFFVASEVLEIIENVGAVSDLSGKARLFFVLPVAILDAFFILWIFTSLSSTLNKLQARRMTAKLDIYRKFTNALAVAVIVSVGWICYEVMSVVYLNEADTLFCRHTKIG</sequence>
<dbReference type="Pfam" id="PF06814">
    <property type="entry name" value="GOST_TM"/>
    <property type="match status" value="1"/>
</dbReference>
<evidence type="ECO:0000256" key="3">
    <source>
        <dbReference type="ARBA" id="ARBA00022729"/>
    </source>
</evidence>
<dbReference type="PANTHER" id="PTHR21229">
    <property type="entry name" value="LUNG SEVEN TRANSMEMBRANE RECEPTOR"/>
    <property type="match status" value="1"/>
</dbReference>
<dbReference type="PANTHER" id="PTHR21229:SF15">
    <property type="entry name" value="LUNG SEVEN TRANSMEMBRANE RECEPTOR FAMILY PROTEIN"/>
    <property type="match status" value="1"/>
</dbReference>
<keyword evidence="4 6" id="KW-1133">Transmembrane helix</keyword>
<feature type="transmembrane region" description="Helical" evidence="6">
    <location>
        <begin position="349"/>
        <end position="372"/>
    </location>
</feature>
<protein>
    <recommendedName>
        <fullName evidence="8">GOST seven transmembrane domain-containing protein</fullName>
    </recommendedName>
</protein>
<feature type="transmembrane region" description="Helical" evidence="6">
    <location>
        <begin position="393"/>
        <end position="415"/>
    </location>
</feature>
<keyword evidence="2 6" id="KW-0812">Transmembrane</keyword>